<dbReference type="SUPFAM" id="SSF74653">
    <property type="entry name" value="TolA/TonB C-terminal domain"/>
    <property type="match status" value="1"/>
</dbReference>
<gene>
    <name evidence="12" type="ORF">VC82_1853</name>
</gene>
<dbReference type="KEGG" id="mlt:VC82_1853"/>
<sequence>MRSKKNPQVDLSRNSSLYFMVGLTVALFTIWQLLEYKTYETEDEFVQVLEVAEDIKEEVPVTQQIRTAPPPPPPAAPAVIEVVEDELEIEETIIESTESSQETEVAEAVVSVDDVEVGEEEEEVSVPFAIIENAPIFPGCENLSTEAERRECFNRKVQEHIKKNFTYPKTALELGIQGRVFVKFDIDSQGRVANIQKRGPDRLLEEEAARIISALPKVKPGQQRGRPTKVAYSIPINFVMQ</sequence>
<dbReference type="Pfam" id="PF03544">
    <property type="entry name" value="TonB_C"/>
    <property type="match status" value="1"/>
</dbReference>
<feature type="domain" description="TonB C-terminal" evidence="11">
    <location>
        <begin position="152"/>
        <end position="241"/>
    </location>
</feature>
<keyword evidence="4" id="KW-1003">Cell membrane</keyword>
<evidence type="ECO:0000313" key="13">
    <source>
        <dbReference type="Proteomes" id="UP000032726"/>
    </source>
</evidence>
<dbReference type="PANTHER" id="PTHR33446:SF2">
    <property type="entry name" value="PROTEIN TONB"/>
    <property type="match status" value="1"/>
</dbReference>
<keyword evidence="8 10" id="KW-1133">Transmembrane helix</keyword>
<keyword evidence="3" id="KW-0813">Transport</keyword>
<dbReference type="GO" id="GO:0015891">
    <property type="term" value="P:siderophore transport"/>
    <property type="evidence" value="ECO:0007669"/>
    <property type="project" value="InterPro"/>
</dbReference>
<evidence type="ECO:0000256" key="9">
    <source>
        <dbReference type="ARBA" id="ARBA00023136"/>
    </source>
</evidence>
<evidence type="ECO:0000256" key="7">
    <source>
        <dbReference type="ARBA" id="ARBA00022927"/>
    </source>
</evidence>
<keyword evidence="5" id="KW-0997">Cell inner membrane</keyword>
<evidence type="ECO:0000256" key="5">
    <source>
        <dbReference type="ARBA" id="ARBA00022519"/>
    </source>
</evidence>
<evidence type="ECO:0000256" key="8">
    <source>
        <dbReference type="ARBA" id="ARBA00022989"/>
    </source>
</evidence>
<comment type="subcellular location">
    <subcellularLocation>
        <location evidence="1">Cell inner membrane</location>
        <topology evidence="1">Single-pass membrane protein</topology>
        <orientation evidence="1">Periplasmic side</orientation>
    </subcellularLocation>
</comment>
<evidence type="ECO:0000259" key="11">
    <source>
        <dbReference type="PROSITE" id="PS52015"/>
    </source>
</evidence>
<dbReference type="GO" id="GO:0031992">
    <property type="term" value="F:energy transducer activity"/>
    <property type="evidence" value="ECO:0007669"/>
    <property type="project" value="InterPro"/>
</dbReference>
<dbReference type="EMBL" id="CP011071">
    <property type="protein sequence ID" value="AKA35458.1"/>
    <property type="molecule type" value="Genomic_DNA"/>
</dbReference>
<dbReference type="InterPro" id="IPR037682">
    <property type="entry name" value="TonB_C"/>
</dbReference>
<evidence type="ECO:0000313" key="12">
    <source>
        <dbReference type="EMBL" id="AKA35458.1"/>
    </source>
</evidence>
<dbReference type="PRINTS" id="PR01374">
    <property type="entry name" value="TONBPROTEIN"/>
</dbReference>
<dbReference type="RefSeq" id="WP_045802115.1">
    <property type="nucleotide sequence ID" value="NZ_CP011071.1"/>
</dbReference>
<dbReference type="GO" id="GO:0015031">
    <property type="term" value="P:protein transport"/>
    <property type="evidence" value="ECO:0007669"/>
    <property type="project" value="UniProtKB-KW"/>
</dbReference>
<dbReference type="Gene3D" id="3.30.1150.10">
    <property type="match status" value="1"/>
</dbReference>
<evidence type="ECO:0000256" key="4">
    <source>
        <dbReference type="ARBA" id="ARBA00022475"/>
    </source>
</evidence>
<dbReference type="GO" id="GO:0055085">
    <property type="term" value="P:transmembrane transport"/>
    <property type="evidence" value="ECO:0007669"/>
    <property type="project" value="InterPro"/>
</dbReference>
<evidence type="ECO:0000256" key="2">
    <source>
        <dbReference type="ARBA" id="ARBA00006555"/>
    </source>
</evidence>
<reference evidence="12 13" key="1">
    <citation type="submission" date="2015-03" db="EMBL/GenBank/DDBJ databases">
        <title>Complete genome sequence of Muricauda lutaonensis CC-HSB-11T, isolated from a coastal hot spring.</title>
        <authorList>
            <person name="Kim K.M."/>
        </authorList>
    </citation>
    <scope>NUCLEOTIDE SEQUENCE [LARGE SCALE GENOMIC DNA]</scope>
    <source>
        <strain evidence="12 13">CC-HSB-11</strain>
    </source>
</reference>
<dbReference type="PROSITE" id="PS52015">
    <property type="entry name" value="TONB_CTD"/>
    <property type="match status" value="1"/>
</dbReference>
<proteinExistence type="inferred from homology"/>
<evidence type="ECO:0000256" key="1">
    <source>
        <dbReference type="ARBA" id="ARBA00004383"/>
    </source>
</evidence>
<accession>A0A0D5YUC3</accession>
<dbReference type="PANTHER" id="PTHR33446">
    <property type="entry name" value="PROTEIN TONB-RELATED"/>
    <property type="match status" value="1"/>
</dbReference>
<dbReference type="GO" id="GO:0098797">
    <property type="term" value="C:plasma membrane protein complex"/>
    <property type="evidence" value="ECO:0007669"/>
    <property type="project" value="TreeGrafter"/>
</dbReference>
<dbReference type="NCBIfam" id="TIGR01352">
    <property type="entry name" value="tonB_Cterm"/>
    <property type="match status" value="1"/>
</dbReference>
<keyword evidence="6 10" id="KW-0812">Transmembrane</keyword>
<dbReference type="OrthoDB" id="1522859at2"/>
<dbReference type="STRING" id="516051.VC82_1853"/>
<evidence type="ECO:0000256" key="6">
    <source>
        <dbReference type="ARBA" id="ARBA00022692"/>
    </source>
</evidence>
<dbReference type="HOGENOM" id="CLU_065795_1_1_10"/>
<comment type="similarity">
    <text evidence="2">Belongs to the TonB family.</text>
</comment>
<dbReference type="InterPro" id="IPR006260">
    <property type="entry name" value="TonB/TolA_C"/>
</dbReference>
<evidence type="ECO:0000256" key="3">
    <source>
        <dbReference type="ARBA" id="ARBA00022448"/>
    </source>
</evidence>
<keyword evidence="7" id="KW-0653">Protein transport</keyword>
<keyword evidence="9 10" id="KW-0472">Membrane</keyword>
<dbReference type="Proteomes" id="UP000032726">
    <property type="component" value="Chromosome"/>
</dbReference>
<dbReference type="AlphaFoldDB" id="A0A0D5YUC3"/>
<dbReference type="InterPro" id="IPR003538">
    <property type="entry name" value="TonB"/>
</dbReference>
<dbReference type="InterPro" id="IPR051045">
    <property type="entry name" value="TonB-dependent_transducer"/>
</dbReference>
<keyword evidence="13" id="KW-1185">Reference proteome</keyword>
<protein>
    <submittedName>
        <fullName evidence="12">TonB</fullName>
    </submittedName>
</protein>
<name>A0A0D5YUC3_9FLAO</name>
<dbReference type="GO" id="GO:0030288">
    <property type="term" value="C:outer membrane-bounded periplasmic space"/>
    <property type="evidence" value="ECO:0007669"/>
    <property type="project" value="InterPro"/>
</dbReference>
<feature type="transmembrane region" description="Helical" evidence="10">
    <location>
        <begin position="16"/>
        <end position="34"/>
    </location>
</feature>
<organism evidence="12 13">
    <name type="scientific">Flagellimonas lutaonensis</name>
    <dbReference type="NCBI Taxonomy" id="516051"/>
    <lineage>
        <taxon>Bacteria</taxon>
        <taxon>Pseudomonadati</taxon>
        <taxon>Bacteroidota</taxon>
        <taxon>Flavobacteriia</taxon>
        <taxon>Flavobacteriales</taxon>
        <taxon>Flavobacteriaceae</taxon>
        <taxon>Flagellimonas</taxon>
    </lineage>
</organism>
<evidence type="ECO:0000256" key="10">
    <source>
        <dbReference type="SAM" id="Phobius"/>
    </source>
</evidence>